<reference evidence="1 2" key="1">
    <citation type="submission" date="2014-06" db="EMBL/GenBank/DDBJ databases">
        <title>Bioinformatic genomic analysis of Bacillus phage Bobb.</title>
        <authorList>
            <person name="Lewis H.M.N."/>
            <person name="Temple L."/>
            <person name="Barth R.N."/>
            <person name="Bowles K.M."/>
            <person name="Churchin D.I."/>
            <person name="Scott-Croshaw C."/>
            <person name="Glasgow G.H."/>
            <person name="Gloe M.W."/>
            <person name="McGough T.M."/>
            <person name="Nutbrown S.A."/>
            <person name="Romulus S.R."/>
            <person name="Sanders K.A.M."/>
            <person name="Diachok C.R."/>
            <person name="Serigano J.P."/>
            <person name="Shin D."/>
            <person name="Suresh M.H."/>
            <person name="Conner A.R.N."/>
            <person name="Korba R.M."/>
            <person name="Livermore R.J."/>
            <person name="Rohlf M.B."/>
            <person name="Utterback S.D."/>
            <person name="Wilson V.E."/>
        </authorList>
    </citation>
    <scope>NUCLEOTIDE SEQUENCE [LARGE SCALE GENOMIC DNA]</scope>
</reference>
<name>A0A076G937_9CAUD</name>
<keyword evidence="2" id="KW-1185">Reference proteome</keyword>
<protein>
    <submittedName>
        <fullName evidence="1">Uncharacterized protein</fullName>
    </submittedName>
</protein>
<accession>A0A076G937</accession>
<organism evidence="1 2">
    <name type="scientific">Bacillus phage Bobb</name>
    <dbReference type="NCBI Taxonomy" id="1527469"/>
    <lineage>
        <taxon>Viruses</taxon>
        <taxon>Duplodnaviria</taxon>
        <taxon>Heunggongvirae</taxon>
        <taxon>Uroviricota</taxon>
        <taxon>Caudoviricetes</taxon>
        <taxon>Herelleviridae</taxon>
        <taxon>Bastillevirinae</taxon>
        <taxon>Agatevirus</taxon>
        <taxon>Agatevirus bobb</taxon>
    </lineage>
</organism>
<evidence type="ECO:0000313" key="1">
    <source>
        <dbReference type="EMBL" id="AII28118.1"/>
    </source>
</evidence>
<evidence type="ECO:0000313" key="2">
    <source>
        <dbReference type="Proteomes" id="UP000028664"/>
    </source>
</evidence>
<dbReference type="OrthoDB" id="17557at10239"/>
<proteinExistence type="predicted"/>
<dbReference type="Proteomes" id="UP000028664">
    <property type="component" value="Segment"/>
</dbReference>
<dbReference type="KEGG" id="vg:20283504"/>
<dbReference type="RefSeq" id="YP_009056486.1">
    <property type="nucleotide sequence ID" value="NC_024792.1"/>
</dbReference>
<sequence length="111" mass="12655">MSNEKTPLTRSFRKTIEKFKNHNSVGLIDTEHVIFIPASQLHTDSEESSDSPAFMVLLGTINRKKEWNCPVEIGKTKIGSVEGLEIVIKFNKETDYHKIGEYLDVFINENS</sequence>
<dbReference type="EMBL" id="KM051843">
    <property type="protein sequence ID" value="AII28118.1"/>
    <property type="molecule type" value="Genomic_DNA"/>
</dbReference>
<dbReference type="GeneID" id="20283504"/>